<dbReference type="InterPro" id="IPR008927">
    <property type="entry name" value="6-PGluconate_DH-like_C_sf"/>
</dbReference>
<evidence type="ECO:0000313" key="14">
    <source>
        <dbReference type="Proteomes" id="UP001257914"/>
    </source>
</evidence>
<comment type="catalytic activity">
    <reaction evidence="9 10">
        <text>(R)-pantoate + NADP(+) = 2-dehydropantoate + NADPH + H(+)</text>
        <dbReference type="Rhea" id="RHEA:16233"/>
        <dbReference type="ChEBI" id="CHEBI:11561"/>
        <dbReference type="ChEBI" id="CHEBI:15378"/>
        <dbReference type="ChEBI" id="CHEBI:15980"/>
        <dbReference type="ChEBI" id="CHEBI:57783"/>
        <dbReference type="ChEBI" id="CHEBI:58349"/>
        <dbReference type="EC" id="1.1.1.169"/>
    </reaction>
</comment>
<evidence type="ECO:0000256" key="5">
    <source>
        <dbReference type="ARBA" id="ARBA00022655"/>
    </source>
</evidence>
<evidence type="ECO:0000256" key="3">
    <source>
        <dbReference type="ARBA" id="ARBA00013014"/>
    </source>
</evidence>
<dbReference type="GO" id="GO:0008677">
    <property type="term" value="F:2-dehydropantoate 2-reductase activity"/>
    <property type="evidence" value="ECO:0007669"/>
    <property type="project" value="UniProtKB-EC"/>
</dbReference>
<evidence type="ECO:0000259" key="11">
    <source>
        <dbReference type="Pfam" id="PF02558"/>
    </source>
</evidence>
<keyword evidence="14" id="KW-1185">Reference proteome</keyword>
<feature type="domain" description="Ketopantoate reductase N-terminal" evidence="11">
    <location>
        <begin position="7"/>
        <end position="140"/>
    </location>
</feature>
<name>A0ABU3R495_9GAMM</name>
<keyword evidence="5 10" id="KW-0566">Pantothenate biosynthesis</keyword>
<evidence type="ECO:0000256" key="4">
    <source>
        <dbReference type="ARBA" id="ARBA00019465"/>
    </source>
</evidence>
<evidence type="ECO:0000256" key="10">
    <source>
        <dbReference type="RuleBase" id="RU362068"/>
    </source>
</evidence>
<keyword evidence="7 10" id="KW-0560">Oxidoreductase</keyword>
<reference evidence="13 14" key="1">
    <citation type="submission" date="2023-10" db="EMBL/GenBank/DDBJ databases">
        <title>Psychrosphaera aquimaarina strain SW33 isolated from seawater.</title>
        <authorList>
            <person name="Bayburt H."/>
            <person name="Kim J.M."/>
            <person name="Choi B.J."/>
            <person name="Jeon C.O."/>
        </authorList>
    </citation>
    <scope>NUCLEOTIDE SEQUENCE [LARGE SCALE GENOMIC DNA]</scope>
    <source>
        <strain evidence="13 14">KCTC 52743</strain>
    </source>
</reference>
<dbReference type="EC" id="1.1.1.169" evidence="3 10"/>
<evidence type="ECO:0000256" key="6">
    <source>
        <dbReference type="ARBA" id="ARBA00022857"/>
    </source>
</evidence>
<dbReference type="InterPro" id="IPR003710">
    <property type="entry name" value="ApbA"/>
</dbReference>
<evidence type="ECO:0000313" key="13">
    <source>
        <dbReference type="EMBL" id="MDU0114508.1"/>
    </source>
</evidence>
<comment type="function">
    <text evidence="10">Catalyzes the NADPH-dependent reduction of ketopantoate into pantoic acid.</text>
</comment>
<proteinExistence type="inferred from homology"/>
<dbReference type="InterPro" id="IPR036291">
    <property type="entry name" value="NAD(P)-bd_dom_sf"/>
</dbReference>
<evidence type="ECO:0000256" key="8">
    <source>
        <dbReference type="ARBA" id="ARBA00032024"/>
    </source>
</evidence>
<accession>A0ABU3R495</accession>
<dbReference type="PANTHER" id="PTHR43765:SF2">
    <property type="entry name" value="2-DEHYDROPANTOATE 2-REDUCTASE"/>
    <property type="match status" value="1"/>
</dbReference>
<dbReference type="EMBL" id="JAWCUA010000010">
    <property type="protein sequence ID" value="MDU0114508.1"/>
    <property type="molecule type" value="Genomic_DNA"/>
</dbReference>
<dbReference type="InterPro" id="IPR013752">
    <property type="entry name" value="KPA_reductase"/>
</dbReference>
<dbReference type="InterPro" id="IPR050838">
    <property type="entry name" value="Ketopantoate_reductase"/>
</dbReference>
<dbReference type="SUPFAM" id="SSF51735">
    <property type="entry name" value="NAD(P)-binding Rossmann-fold domains"/>
    <property type="match status" value="1"/>
</dbReference>
<dbReference type="PANTHER" id="PTHR43765">
    <property type="entry name" value="2-DEHYDROPANTOATE 2-REDUCTASE-RELATED"/>
    <property type="match status" value="1"/>
</dbReference>
<dbReference type="InterPro" id="IPR013332">
    <property type="entry name" value="KPR_N"/>
</dbReference>
<sequence length="300" mass="33084">MNNKTWFVAGQGSIGSFIAYNAMNKGISCKQIVRELTQTSQTCFHPIDKDSILLPESLPFSGLVPASIQFLIVPLKAYDIVPFLTQVKPFLAENAAIVLCHNGLGTIELATELITDNMDLFFCTTNNGLYKNEQGVFQAGLGESLWSHVAGLQPEKLTNNDFTSLLGSANMVNNLQQVLWQKLVINCAINPLTAINKIKNGALDQDVYRSSIANIVNETLAVGQAIGVELKHDQLINRVYQVIQATANNYSSMYQDVHAHKKTEIDFITGHVVKLGKELGIPTPTSNLIYEQLKTLYNNQ</sequence>
<evidence type="ECO:0000256" key="2">
    <source>
        <dbReference type="ARBA" id="ARBA00007870"/>
    </source>
</evidence>
<organism evidence="13 14">
    <name type="scientific">Psychrosphaera aquimarina</name>
    <dbReference type="NCBI Taxonomy" id="2044854"/>
    <lineage>
        <taxon>Bacteria</taxon>
        <taxon>Pseudomonadati</taxon>
        <taxon>Pseudomonadota</taxon>
        <taxon>Gammaproteobacteria</taxon>
        <taxon>Alteromonadales</taxon>
        <taxon>Pseudoalteromonadaceae</taxon>
        <taxon>Psychrosphaera</taxon>
    </lineage>
</organism>
<dbReference type="InterPro" id="IPR013328">
    <property type="entry name" value="6PGD_dom2"/>
</dbReference>
<evidence type="ECO:0000256" key="9">
    <source>
        <dbReference type="ARBA" id="ARBA00048793"/>
    </source>
</evidence>
<evidence type="ECO:0000256" key="7">
    <source>
        <dbReference type="ARBA" id="ARBA00023002"/>
    </source>
</evidence>
<dbReference type="SUPFAM" id="SSF48179">
    <property type="entry name" value="6-phosphogluconate dehydrogenase C-terminal domain-like"/>
    <property type="match status" value="1"/>
</dbReference>
<dbReference type="RefSeq" id="WP_315948165.1">
    <property type="nucleotide sequence ID" value="NZ_JAWCUA010000010.1"/>
</dbReference>
<comment type="similarity">
    <text evidence="2 10">Belongs to the ketopantoate reductase family.</text>
</comment>
<feature type="domain" description="Ketopantoate reductase C-terminal" evidence="12">
    <location>
        <begin position="174"/>
        <end position="295"/>
    </location>
</feature>
<comment type="caution">
    <text evidence="13">The sequence shown here is derived from an EMBL/GenBank/DDBJ whole genome shotgun (WGS) entry which is preliminary data.</text>
</comment>
<dbReference type="Proteomes" id="UP001257914">
    <property type="component" value="Unassembled WGS sequence"/>
</dbReference>
<dbReference type="Pfam" id="PF08546">
    <property type="entry name" value="ApbA_C"/>
    <property type="match status" value="1"/>
</dbReference>
<keyword evidence="6 10" id="KW-0521">NADP</keyword>
<dbReference type="Gene3D" id="1.10.1040.10">
    <property type="entry name" value="N-(1-d-carboxylethyl)-l-norvaline Dehydrogenase, domain 2"/>
    <property type="match status" value="1"/>
</dbReference>
<dbReference type="NCBIfam" id="TIGR00745">
    <property type="entry name" value="apbA_panE"/>
    <property type="match status" value="1"/>
</dbReference>
<evidence type="ECO:0000256" key="1">
    <source>
        <dbReference type="ARBA" id="ARBA00004994"/>
    </source>
</evidence>
<gene>
    <name evidence="13" type="ORF">RT723_16215</name>
</gene>
<evidence type="ECO:0000259" key="12">
    <source>
        <dbReference type="Pfam" id="PF08546"/>
    </source>
</evidence>
<dbReference type="Gene3D" id="3.40.50.720">
    <property type="entry name" value="NAD(P)-binding Rossmann-like Domain"/>
    <property type="match status" value="1"/>
</dbReference>
<dbReference type="Pfam" id="PF02558">
    <property type="entry name" value="ApbA"/>
    <property type="match status" value="1"/>
</dbReference>
<protein>
    <recommendedName>
        <fullName evidence="4 10">2-dehydropantoate 2-reductase</fullName>
        <ecNumber evidence="3 10">1.1.1.169</ecNumber>
    </recommendedName>
    <alternativeName>
        <fullName evidence="8 10">Ketopantoate reductase</fullName>
    </alternativeName>
</protein>
<comment type="pathway">
    <text evidence="1 10">Cofactor biosynthesis; (R)-pantothenate biosynthesis; (R)-pantoate from 3-methyl-2-oxobutanoate: step 2/2.</text>
</comment>